<gene>
    <name evidence="2" type="ORF">F6X51_11985</name>
</gene>
<dbReference type="InterPro" id="IPR010987">
    <property type="entry name" value="Glutathione-S-Trfase_C-like"/>
</dbReference>
<organism evidence="2 3">
    <name type="scientific">Methylobacterium planeticum</name>
    <dbReference type="NCBI Taxonomy" id="2615211"/>
    <lineage>
        <taxon>Bacteria</taxon>
        <taxon>Pseudomonadati</taxon>
        <taxon>Pseudomonadota</taxon>
        <taxon>Alphaproteobacteria</taxon>
        <taxon>Hyphomicrobiales</taxon>
        <taxon>Methylobacteriaceae</taxon>
        <taxon>Methylobacterium</taxon>
    </lineage>
</organism>
<dbReference type="Gene3D" id="1.20.1050.10">
    <property type="match status" value="1"/>
</dbReference>
<keyword evidence="3" id="KW-1185">Reference proteome</keyword>
<dbReference type="SUPFAM" id="SSF47616">
    <property type="entry name" value="GST C-terminal domain-like"/>
    <property type="match status" value="1"/>
</dbReference>
<dbReference type="InterPro" id="IPR036282">
    <property type="entry name" value="Glutathione-S-Trfase_C_sf"/>
</dbReference>
<dbReference type="PROSITE" id="PS50405">
    <property type="entry name" value="GST_CTER"/>
    <property type="match status" value="1"/>
</dbReference>
<evidence type="ECO:0000313" key="3">
    <source>
        <dbReference type="Proteomes" id="UP000441523"/>
    </source>
</evidence>
<protein>
    <recommendedName>
        <fullName evidence="1">GST C-terminal domain-containing protein</fullName>
    </recommendedName>
</protein>
<evidence type="ECO:0000313" key="2">
    <source>
        <dbReference type="EMBL" id="KAB1073455.1"/>
    </source>
</evidence>
<sequence>MFDPKVTSDARAAATASLNRSFALIEQTLSDGRPFLTGMSSALPDGYLFVVQAWAPMTGFDLGPFPRLTDLAGRVATRPSVREALAAERKREERA</sequence>
<reference evidence="2 3" key="1">
    <citation type="submission" date="2019-09" db="EMBL/GenBank/DDBJ databases">
        <title>YIM 132548 draft genome.</title>
        <authorList>
            <person name="Jiang L."/>
        </authorList>
    </citation>
    <scope>NUCLEOTIDE SEQUENCE [LARGE SCALE GENOMIC DNA]</scope>
    <source>
        <strain evidence="2 3">YIM 132548</strain>
    </source>
</reference>
<dbReference type="Proteomes" id="UP000441523">
    <property type="component" value="Unassembled WGS sequence"/>
</dbReference>
<comment type="caution">
    <text evidence="2">The sequence shown here is derived from an EMBL/GenBank/DDBJ whole genome shotgun (WGS) entry which is preliminary data.</text>
</comment>
<evidence type="ECO:0000259" key="1">
    <source>
        <dbReference type="PROSITE" id="PS50405"/>
    </source>
</evidence>
<proteinExistence type="predicted"/>
<dbReference type="AlphaFoldDB" id="A0A6N6MSH3"/>
<name>A0A6N6MSH3_9HYPH</name>
<accession>A0A6N6MSH3</accession>
<feature type="domain" description="GST C-terminal" evidence="1">
    <location>
        <begin position="1"/>
        <end position="95"/>
    </location>
</feature>
<dbReference type="RefSeq" id="WP_150963886.1">
    <property type="nucleotide sequence ID" value="NZ_VZZJ01000008.1"/>
</dbReference>
<dbReference type="EMBL" id="VZZJ01000008">
    <property type="protein sequence ID" value="KAB1073455.1"/>
    <property type="molecule type" value="Genomic_DNA"/>
</dbReference>